<dbReference type="CDD" id="cd00174">
    <property type="entry name" value="SH3"/>
    <property type="match status" value="1"/>
</dbReference>
<dbReference type="SUPFAM" id="SSF50044">
    <property type="entry name" value="SH3-domain"/>
    <property type="match status" value="1"/>
</dbReference>
<dbReference type="PANTHER" id="PTHR45929">
    <property type="entry name" value="JAK PATHWAY SIGNAL TRANSDUCTION ADAPTOR MOLECULE"/>
    <property type="match status" value="1"/>
</dbReference>
<sequence>MNFFKRSDPQPPSTVAATARDVEAANKLHRDHVVASISVHVSMLVANGWIADQTVQLLTSELRTHGMELNLDAHITRGGSQPPQYQSQSTSKSGGPPPLPSRLPNNNSAPTTAYKPTPNPSPTPPSLPMRKPSIASNVSSFTPTPHTSGSYASNLASNPAFQKAAFNIAKDPGVQAAASSAARDPGVQKAMYGAASTAYSQKSGAGGFAGSLASNPAFQKAAASAATDPRVQSAAFNAAKDPAVSKAVFGGIGASLNGSVGNNRRDVVVAIADFDATEPDDLPLRSGDVITVLEDIDENWYRGESKNGRRGMFPKNHVDSR</sequence>
<feature type="compositionally biased region" description="Low complexity" evidence="3">
    <location>
        <begin position="80"/>
        <end position="94"/>
    </location>
</feature>
<evidence type="ECO:0000256" key="3">
    <source>
        <dbReference type="SAM" id="MobiDB-lite"/>
    </source>
</evidence>
<keyword evidence="1 2" id="KW-0728">SH3 domain</keyword>
<proteinExistence type="predicted"/>
<dbReference type="InterPro" id="IPR050670">
    <property type="entry name" value="STAM"/>
</dbReference>
<evidence type="ECO:0000313" key="6">
    <source>
        <dbReference type="Proteomes" id="UP000320333"/>
    </source>
</evidence>
<protein>
    <recommendedName>
        <fullName evidence="4">SH3 domain-containing protein</fullName>
    </recommendedName>
</protein>
<gene>
    <name evidence="5" type="ORF">CcCBS67573_g09774</name>
</gene>
<dbReference type="InterPro" id="IPR001452">
    <property type="entry name" value="SH3_domain"/>
</dbReference>
<feature type="domain" description="SH3" evidence="4">
    <location>
        <begin position="263"/>
        <end position="321"/>
    </location>
</feature>
<dbReference type="PROSITE" id="PS50002">
    <property type="entry name" value="SH3"/>
    <property type="match status" value="1"/>
</dbReference>
<dbReference type="InterPro" id="IPR036028">
    <property type="entry name" value="SH3-like_dom_sf"/>
</dbReference>
<comment type="caution">
    <text evidence="5">The sequence shown here is derived from an EMBL/GenBank/DDBJ whole genome shotgun (WGS) entry which is preliminary data.</text>
</comment>
<evidence type="ECO:0000259" key="4">
    <source>
        <dbReference type="PROSITE" id="PS50002"/>
    </source>
</evidence>
<dbReference type="Proteomes" id="UP000320333">
    <property type="component" value="Unassembled WGS sequence"/>
</dbReference>
<dbReference type="STRING" id="246404.A0A507DN52"/>
<name>A0A507DN52_9FUNG</name>
<evidence type="ECO:0000313" key="5">
    <source>
        <dbReference type="EMBL" id="TPX52946.1"/>
    </source>
</evidence>
<dbReference type="EMBL" id="QEAP01000985">
    <property type="protein sequence ID" value="TPX52946.1"/>
    <property type="molecule type" value="Genomic_DNA"/>
</dbReference>
<dbReference type="OrthoDB" id="443981at2759"/>
<dbReference type="PRINTS" id="PR00452">
    <property type="entry name" value="SH3DOMAIN"/>
</dbReference>
<dbReference type="Gene3D" id="2.30.30.40">
    <property type="entry name" value="SH3 Domains"/>
    <property type="match status" value="1"/>
</dbReference>
<dbReference type="PANTHER" id="PTHR45929:SF7">
    <property type="entry name" value="LAS SEVENTEEN-BINDING PROTEIN 1"/>
    <property type="match status" value="1"/>
</dbReference>
<accession>A0A507DN52</accession>
<feature type="region of interest" description="Disordered" evidence="3">
    <location>
        <begin position="74"/>
        <end position="150"/>
    </location>
</feature>
<dbReference type="Pfam" id="PF00018">
    <property type="entry name" value="SH3_1"/>
    <property type="match status" value="1"/>
</dbReference>
<feature type="compositionally biased region" description="Polar residues" evidence="3">
    <location>
        <begin position="134"/>
        <end position="150"/>
    </location>
</feature>
<dbReference type="SMART" id="SM00326">
    <property type="entry name" value="SH3"/>
    <property type="match status" value="1"/>
</dbReference>
<evidence type="ECO:0000256" key="2">
    <source>
        <dbReference type="PROSITE-ProRule" id="PRU00192"/>
    </source>
</evidence>
<dbReference type="PRINTS" id="PR00499">
    <property type="entry name" value="P67PHOX"/>
</dbReference>
<organism evidence="5 6">
    <name type="scientific">Chytriomyces confervae</name>
    <dbReference type="NCBI Taxonomy" id="246404"/>
    <lineage>
        <taxon>Eukaryota</taxon>
        <taxon>Fungi</taxon>
        <taxon>Fungi incertae sedis</taxon>
        <taxon>Chytridiomycota</taxon>
        <taxon>Chytridiomycota incertae sedis</taxon>
        <taxon>Chytridiomycetes</taxon>
        <taxon>Chytridiales</taxon>
        <taxon>Chytriomycetaceae</taxon>
        <taxon>Chytriomyces</taxon>
    </lineage>
</organism>
<keyword evidence="6" id="KW-1185">Reference proteome</keyword>
<dbReference type="AlphaFoldDB" id="A0A507DN52"/>
<feature type="compositionally biased region" description="Pro residues" evidence="3">
    <location>
        <begin position="117"/>
        <end position="127"/>
    </location>
</feature>
<reference evidence="5 6" key="1">
    <citation type="journal article" date="2019" name="Sci. Rep.">
        <title>Comparative genomics of chytrid fungi reveal insights into the obligate biotrophic and pathogenic lifestyle of Synchytrium endobioticum.</title>
        <authorList>
            <person name="van de Vossenberg B.T.L.H."/>
            <person name="Warris S."/>
            <person name="Nguyen H.D.T."/>
            <person name="van Gent-Pelzer M.P.E."/>
            <person name="Joly D.L."/>
            <person name="van de Geest H.C."/>
            <person name="Bonants P.J.M."/>
            <person name="Smith D.S."/>
            <person name="Levesque C.A."/>
            <person name="van der Lee T.A.J."/>
        </authorList>
    </citation>
    <scope>NUCLEOTIDE SEQUENCE [LARGE SCALE GENOMIC DNA]</scope>
    <source>
        <strain evidence="5 6">CBS 675.73</strain>
    </source>
</reference>
<evidence type="ECO:0000256" key="1">
    <source>
        <dbReference type="ARBA" id="ARBA00022443"/>
    </source>
</evidence>